<accession>A0A380G6P2</accession>
<evidence type="ECO:0000259" key="6">
    <source>
        <dbReference type="Pfam" id="PF00916"/>
    </source>
</evidence>
<feature type="transmembrane region" description="Helical" evidence="5">
    <location>
        <begin position="47"/>
        <end position="64"/>
    </location>
</feature>
<dbReference type="InterPro" id="IPR052706">
    <property type="entry name" value="Membrane-Transporter-like"/>
</dbReference>
<evidence type="ECO:0000256" key="1">
    <source>
        <dbReference type="ARBA" id="ARBA00004141"/>
    </source>
</evidence>
<evidence type="ECO:0000313" key="7">
    <source>
        <dbReference type="EMBL" id="SUM45938.1"/>
    </source>
</evidence>
<keyword evidence="3 5" id="KW-1133">Transmembrane helix</keyword>
<dbReference type="InterPro" id="IPR011547">
    <property type="entry name" value="SLC26A/SulP_dom"/>
</dbReference>
<dbReference type="PANTHER" id="PTHR43310:SF1">
    <property type="entry name" value="SULFATE TRANSPORTER YBAR-RELATED"/>
    <property type="match status" value="1"/>
</dbReference>
<evidence type="ECO:0000313" key="8">
    <source>
        <dbReference type="Proteomes" id="UP000255549"/>
    </source>
</evidence>
<feature type="transmembrane region" description="Helical" evidence="5">
    <location>
        <begin position="259"/>
        <end position="281"/>
    </location>
</feature>
<keyword evidence="8" id="KW-1185">Reference proteome</keyword>
<proteinExistence type="predicted"/>
<feature type="transmembrane region" description="Helical" evidence="5">
    <location>
        <begin position="351"/>
        <end position="381"/>
    </location>
</feature>
<dbReference type="STRING" id="1141106.GCA_000308095_00123"/>
<feature type="transmembrane region" description="Helical" evidence="5">
    <location>
        <begin position="302"/>
        <end position="331"/>
    </location>
</feature>
<feature type="transmembrane region" description="Helical" evidence="5">
    <location>
        <begin position="76"/>
        <end position="108"/>
    </location>
</feature>
<organism evidence="7 8">
    <name type="scientific">Staphylococcus intermedius NCTC 11048</name>
    <dbReference type="NCBI Taxonomy" id="1141106"/>
    <lineage>
        <taxon>Bacteria</taxon>
        <taxon>Bacillati</taxon>
        <taxon>Bacillota</taxon>
        <taxon>Bacilli</taxon>
        <taxon>Bacillales</taxon>
        <taxon>Staphylococcaceae</taxon>
        <taxon>Staphylococcus</taxon>
        <taxon>Staphylococcus intermedius group</taxon>
    </lineage>
</organism>
<feature type="transmembrane region" description="Helical" evidence="5">
    <location>
        <begin position="147"/>
        <end position="166"/>
    </location>
</feature>
<comment type="subcellular location">
    <subcellularLocation>
        <location evidence="1">Membrane</location>
        <topology evidence="1">Multi-pass membrane protein</topology>
    </subcellularLocation>
</comment>
<evidence type="ECO:0000256" key="5">
    <source>
        <dbReference type="SAM" id="Phobius"/>
    </source>
</evidence>
<dbReference type="EMBL" id="UHDP01000003">
    <property type="protein sequence ID" value="SUM45938.1"/>
    <property type="molecule type" value="Genomic_DNA"/>
</dbReference>
<dbReference type="AlphaFoldDB" id="A0A380G6P2"/>
<keyword evidence="2 5" id="KW-0812">Transmembrane</keyword>
<sequence>MGHTIQNYLTSWKGHTFQNITAGLLVALAMMPGAIAFAFIAGVSPTVGIFSTALMLIGISFLGSRTLMVSAPSSGVSIVAVIITSMYGQQMLIAAMLVMGVFQIIFAFCRVDKAIHQIPVPVVVGFMNALAYLLFTSQLKHIFGHNLWTYLFAILSLIMIFLIPYITERIPAALILIVVLSIAAKIFHADLIEVQDLARIHLEIPMMGLPHVDLTGWMAVELIFFGLMLAIVATIQTSLTARMVDQLTATSSSLNRESFGQGLTNCIISLFGGLAGSALVGQSKYNIKLGATSRLSTLVAGIVMLLFLFVLSPLVGSIPMVVLAIVLTRIAMNAFDRQTLRYIVERRWSEFMMMLITFLLIVIAHNLALGVFVGTAVYYSYQRIQKYRKGRDQHGS</sequence>
<keyword evidence="4 5" id="KW-0472">Membrane</keyword>
<dbReference type="GO" id="GO:0016020">
    <property type="term" value="C:membrane"/>
    <property type="evidence" value="ECO:0007669"/>
    <property type="project" value="UniProtKB-SubCell"/>
</dbReference>
<feature type="transmembrane region" description="Helical" evidence="5">
    <location>
        <begin position="114"/>
        <end position="135"/>
    </location>
</feature>
<name>A0A380G6P2_STAIN</name>
<protein>
    <submittedName>
        <fullName evidence="7">Sulfate permease family protein</fullName>
    </submittedName>
</protein>
<dbReference type="OrthoDB" id="2412811at2"/>
<dbReference type="RefSeq" id="WP_019169614.1">
    <property type="nucleotide sequence ID" value="NZ_CAIB01000276.1"/>
</dbReference>
<reference evidence="7 8" key="1">
    <citation type="submission" date="2018-06" db="EMBL/GenBank/DDBJ databases">
        <authorList>
            <consortium name="Pathogen Informatics"/>
            <person name="Doyle S."/>
        </authorList>
    </citation>
    <scope>NUCLEOTIDE SEQUENCE [LARGE SCALE GENOMIC DNA]</scope>
    <source>
        <strain evidence="8">NCTC 11048</strain>
    </source>
</reference>
<gene>
    <name evidence="7" type="primary">ychM</name>
    <name evidence="7" type="ORF">NCTC11048_00929</name>
</gene>
<evidence type="ECO:0000256" key="3">
    <source>
        <dbReference type="ARBA" id="ARBA00022989"/>
    </source>
</evidence>
<feature type="domain" description="SLC26A/SulP transporter" evidence="6">
    <location>
        <begin position="146"/>
        <end position="357"/>
    </location>
</feature>
<dbReference type="Proteomes" id="UP000255549">
    <property type="component" value="Unassembled WGS sequence"/>
</dbReference>
<dbReference type="Pfam" id="PF00916">
    <property type="entry name" value="Sulfate_transp"/>
    <property type="match status" value="1"/>
</dbReference>
<feature type="transmembrane region" description="Helical" evidence="5">
    <location>
        <begin position="20"/>
        <end position="41"/>
    </location>
</feature>
<feature type="transmembrane region" description="Helical" evidence="5">
    <location>
        <begin position="214"/>
        <end position="239"/>
    </location>
</feature>
<feature type="transmembrane region" description="Helical" evidence="5">
    <location>
        <begin position="172"/>
        <end position="193"/>
    </location>
</feature>
<evidence type="ECO:0000256" key="4">
    <source>
        <dbReference type="ARBA" id="ARBA00023136"/>
    </source>
</evidence>
<dbReference type="PANTHER" id="PTHR43310">
    <property type="entry name" value="SULFATE TRANSPORTER YBAR-RELATED"/>
    <property type="match status" value="1"/>
</dbReference>
<evidence type="ECO:0000256" key="2">
    <source>
        <dbReference type="ARBA" id="ARBA00022692"/>
    </source>
</evidence>